<dbReference type="PROSITE" id="PS51257">
    <property type="entry name" value="PROKAR_LIPOPROTEIN"/>
    <property type="match status" value="1"/>
</dbReference>
<sequence>MTPLPRLSESYAPLDSALPGILSFWIPLLISCPGGMGDVLSPSLPP</sequence>
<name>A0A061S0B2_9CHLO</name>
<proteinExistence type="predicted"/>
<evidence type="ECO:0000313" key="1">
    <source>
        <dbReference type="EMBL" id="JAC76370.1"/>
    </source>
</evidence>
<dbReference type="AlphaFoldDB" id="A0A061S0B2"/>
<reference evidence="1" key="1">
    <citation type="submission" date="2014-05" db="EMBL/GenBank/DDBJ databases">
        <title>The transcriptome of the halophilic microalga Tetraselmis sp. GSL018 isolated from the Great Salt Lake, Utah.</title>
        <authorList>
            <person name="Jinkerson R.E."/>
            <person name="D'Adamo S."/>
            <person name="Posewitz M.C."/>
        </authorList>
    </citation>
    <scope>NUCLEOTIDE SEQUENCE</scope>
    <source>
        <strain evidence="1">GSL018</strain>
    </source>
</reference>
<dbReference type="EMBL" id="GBEZ01009203">
    <property type="protein sequence ID" value="JAC76370.1"/>
    <property type="molecule type" value="Transcribed_RNA"/>
</dbReference>
<organism evidence="1">
    <name type="scientific">Tetraselmis sp. GSL018</name>
    <dbReference type="NCBI Taxonomy" id="582737"/>
    <lineage>
        <taxon>Eukaryota</taxon>
        <taxon>Viridiplantae</taxon>
        <taxon>Chlorophyta</taxon>
        <taxon>core chlorophytes</taxon>
        <taxon>Chlorodendrophyceae</taxon>
        <taxon>Chlorodendrales</taxon>
        <taxon>Chlorodendraceae</taxon>
        <taxon>Tetraselmis</taxon>
    </lineage>
</organism>
<protein>
    <submittedName>
        <fullName evidence="1">Uncharacterized protein</fullName>
    </submittedName>
</protein>
<feature type="non-terminal residue" evidence="1">
    <location>
        <position position="46"/>
    </location>
</feature>
<accession>A0A061S0B2</accession>
<gene>
    <name evidence="1" type="ORF">TSPGSL018_20378</name>
</gene>